<organism evidence="15 16">
    <name type="scientific">Oceanicoccus sagamiensis</name>
    <dbReference type="NCBI Taxonomy" id="716816"/>
    <lineage>
        <taxon>Bacteria</taxon>
        <taxon>Pseudomonadati</taxon>
        <taxon>Pseudomonadota</taxon>
        <taxon>Gammaproteobacteria</taxon>
        <taxon>Cellvibrionales</taxon>
        <taxon>Spongiibacteraceae</taxon>
        <taxon>Oceanicoccus</taxon>
    </lineage>
</organism>
<dbReference type="NCBIfam" id="TIGR03075">
    <property type="entry name" value="PQQ_enz_alc_DH"/>
    <property type="match status" value="1"/>
</dbReference>
<feature type="binding site" evidence="11">
    <location>
        <position position="127"/>
    </location>
    <ligand>
        <name>pyrroloquinoline quinone</name>
        <dbReference type="ChEBI" id="CHEBI:58442"/>
    </ligand>
</feature>
<dbReference type="InterPro" id="IPR002372">
    <property type="entry name" value="PQQ_rpt_dom"/>
</dbReference>
<dbReference type="STRING" id="716816.BST96_06520"/>
<keyword evidence="16" id="KW-1185">Reference proteome</keyword>
<evidence type="ECO:0000256" key="5">
    <source>
        <dbReference type="ARBA" id="ARBA00022837"/>
    </source>
</evidence>
<comment type="cofactor">
    <cofactor evidence="11">
        <name>pyrroloquinoline quinone</name>
        <dbReference type="ChEBI" id="CHEBI:58442"/>
    </cofactor>
    <text evidence="11">Binds 1 PQQ group per subunit.</text>
</comment>
<dbReference type="Gene3D" id="2.140.10.10">
    <property type="entry name" value="Quinoprotein alcohol dehydrogenase-like superfamily"/>
    <property type="match status" value="1"/>
</dbReference>
<evidence type="ECO:0000256" key="4">
    <source>
        <dbReference type="ARBA" id="ARBA00022729"/>
    </source>
</evidence>
<protein>
    <recommendedName>
        <fullName evidence="14">Cytochrome c domain-containing protein</fullName>
    </recommendedName>
</protein>
<feature type="binding site" description="covalent" evidence="11">
    <location>
        <position position="623"/>
    </location>
    <ligand>
        <name>heme c</name>
        <dbReference type="ChEBI" id="CHEBI:61717"/>
    </ligand>
</feature>
<dbReference type="PROSITE" id="PS51007">
    <property type="entry name" value="CYTC"/>
    <property type="match status" value="1"/>
</dbReference>
<feature type="binding site" evidence="12">
    <location>
        <position position="312"/>
    </location>
    <ligand>
        <name>Ca(2+)</name>
        <dbReference type="ChEBI" id="CHEBI:29108"/>
    </ligand>
</feature>
<feature type="binding site" evidence="11">
    <location>
        <position position="75"/>
    </location>
    <ligand>
        <name>pyrroloquinoline quinone</name>
        <dbReference type="ChEBI" id="CHEBI:58442"/>
    </ligand>
</feature>
<keyword evidence="9 13" id="KW-1015">Disulfide bond</keyword>
<keyword evidence="3 12" id="KW-0479">Metal-binding</keyword>
<dbReference type="GO" id="GO:0016020">
    <property type="term" value="C:membrane"/>
    <property type="evidence" value="ECO:0007669"/>
    <property type="project" value="InterPro"/>
</dbReference>
<dbReference type="InterPro" id="IPR018391">
    <property type="entry name" value="PQQ_b-propeller_rpt"/>
</dbReference>
<feature type="binding site" evidence="12">
    <location>
        <position position="267"/>
    </location>
    <ligand>
        <name>Ca(2+)</name>
        <dbReference type="ChEBI" id="CHEBI:29108"/>
    </ligand>
</feature>
<dbReference type="InterPro" id="IPR009056">
    <property type="entry name" value="Cyt_c-like_dom"/>
</dbReference>
<keyword evidence="7" id="KW-0560">Oxidoreductase</keyword>
<evidence type="ECO:0000256" key="12">
    <source>
        <dbReference type="PIRSR" id="PIRSR617512-3"/>
    </source>
</evidence>
<dbReference type="CDD" id="cd10279">
    <property type="entry name" value="PQQ_ADH_II"/>
    <property type="match status" value="1"/>
</dbReference>
<dbReference type="Pfam" id="PF13442">
    <property type="entry name" value="Cytochrome_CBB3"/>
    <property type="match status" value="1"/>
</dbReference>
<dbReference type="PROSITE" id="PS00364">
    <property type="entry name" value="BACTERIAL_PQQ_2"/>
    <property type="match status" value="1"/>
</dbReference>
<dbReference type="SMART" id="SM00564">
    <property type="entry name" value="PQQ"/>
    <property type="match status" value="5"/>
</dbReference>
<dbReference type="SUPFAM" id="SSF46626">
    <property type="entry name" value="Cytochrome c"/>
    <property type="match status" value="1"/>
</dbReference>
<dbReference type="InterPro" id="IPR001479">
    <property type="entry name" value="Quinoprotein_DH_CS"/>
</dbReference>
<dbReference type="GO" id="GO:0016614">
    <property type="term" value="F:oxidoreductase activity, acting on CH-OH group of donors"/>
    <property type="evidence" value="ECO:0007669"/>
    <property type="project" value="InterPro"/>
</dbReference>
<keyword evidence="4" id="KW-0732">Signal</keyword>
<evidence type="ECO:0000256" key="7">
    <source>
        <dbReference type="ARBA" id="ARBA00023002"/>
    </source>
</evidence>
<evidence type="ECO:0000256" key="1">
    <source>
        <dbReference type="ARBA" id="ARBA00008156"/>
    </source>
</evidence>
<dbReference type="KEGG" id="osg:BST96_06520"/>
<feature type="binding site" evidence="11">
    <location>
        <position position="247"/>
    </location>
    <ligand>
        <name>pyrroloquinoline quinone</name>
        <dbReference type="ChEBI" id="CHEBI:58442"/>
    </ligand>
</feature>
<proteinExistence type="inferred from homology"/>
<feature type="binding site" description="covalent" evidence="11">
    <location>
        <position position="620"/>
    </location>
    <ligand>
        <name>heme c</name>
        <dbReference type="ChEBI" id="CHEBI:61717"/>
    </ligand>
</feature>
<dbReference type="PANTHER" id="PTHR32303">
    <property type="entry name" value="QUINOPROTEIN ALCOHOL DEHYDROGENASE (CYTOCHROME C)"/>
    <property type="match status" value="1"/>
</dbReference>
<reference evidence="15 16" key="1">
    <citation type="submission" date="2016-11" db="EMBL/GenBank/DDBJ databases">
        <title>Trade-off between light-utilization and light-protection in marine flavobacteria.</title>
        <authorList>
            <person name="Kumagai Y."/>
        </authorList>
    </citation>
    <scope>NUCLEOTIDE SEQUENCE [LARGE SCALE GENOMIC DNA]</scope>
    <source>
        <strain evidence="15 16">NBRC 107125</strain>
    </source>
</reference>
<feature type="domain" description="Cytochrome c" evidence="14">
    <location>
        <begin position="607"/>
        <end position="685"/>
    </location>
</feature>
<dbReference type="Proteomes" id="UP000193450">
    <property type="component" value="Chromosome"/>
</dbReference>
<gene>
    <name evidence="15" type="ORF">BST96_06520</name>
</gene>
<feature type="binding site" description="axial binding residue" evidence="12">
    <location>
        <position position="624"/>
    </location>
    <ligand>
        <name>heme c</name>
        <dbReference type="ChEBI" id="CHEBI:61717"/>
    </ligand>
    <ligandPart>
        <name>Fe</name>
        <dbReference type="ChEBI" id="CHEBI:18248"/>
    </ligandPart>
</feature>
<evidence type="ECO:0000256" key="3">
    <source>
        <dbReference type="ARBA" id="ARBA00022723"/>
    </source>
</evidence>
<evidence type="ECO:0000313" key="15">
    <source>
        <dbReference type="EMBL" id="ARN76325.1"/>
    </source>
</evidence>
<dbReference type="GO" id="GO:0020037">
    <property type="term" value="F:heme binding"/>
    <property type="evidence" value="ECO:0007669"/>
    <property type="project" value="InterPro"/>
</dbReference>
<evidence type="ECO:0000259" key="14">
    <source>
        <dbReference type="PROSITE" id="PS51007"/>
    </source>
</evidence>
<keyword evidence="6 11" id="KW-0634">PQQ</keyword>
<evidence type="ECO:0000313" key="16">
    <source>
        <dbReference type="Proteomes" id="UP000193450"/>
    </source>
</evidence>
<dbReference type="GO" id="GO:0009055">
    <property type="term" value="F:electron transfer activity"/>
    <property type="evidence" value="ECO:0007669"/>
    <property type="project" value="InterPro"/>
</dbReference>
<evidence type="ECO:0000256" key="11">
    <source>
        <dbReference type="PIRSR" id="PIRSR617512-2"/>
    </source>
</evidence>
<evidence type="ECO:0000256" key="2">
    <source>
        <dbReference type="ARBA" id="ARBA00022617"/>
    </source>
</evidence>
<feature type="binding site" evidence="11">
    <location>
        <position position="339"/>
    </location>
    <ligand>
        <name>pyrroloquinoline quinone</name>
        <dbReference type="ChEBI" id="CHEBI:58442"/>
    </ligand>
</feature>
<dbReference type="GO" id="GO:0030288">
    <property type="term" value="C:outer membrane-bounded periplasmic space"/>
    <property type="evidence" value="ECO:0007669"/>
    <property type="project" value="InterPro"/>
</dbReference>
<keyword evidence="8 12" id="KW-0408">Iron</keyword>
<accession>A0A1X9NKI5</accession>
<evidence type="ECO:0000256" key="6">
    <source>
        <dbReference type="ARBA" id="ARBA00022891"/>
    </source>
</evidence>
<dbReference type="InterPro" id="IPR017512">
    <property type="entry name" value="PQQ_MeOH/EtOH_DH"/>
</dbReference>
<dbReference type="Pfam" id="PF01011">
    <property type="entry name" value="PQQ"/>
    <property type="match status" value="2"/>
</dbReference>
<feature type="disulfide bond" evidence="13">
    <location>
        <begin position="121"/>
        <end position="122"/>
    </location>
</feature>
<dbReference type="InterPro" id="IPR036909">
    <property type="entry name" value="Cyt_c-like_dom_sf"/>
</dbReference>
<sequence length="701" mass="76556">MSNASPHSASATPLVDANRLRQAGREPGQWLTSGRTFRQQHFSPLKQINRQTVQRLGLAWEYPVNYRGRVQHGLEATPLVVDGLMYTSGPWGTVYALDAATGKEHWRYDPPVDGSWARRICCGVVNRGVALWQRQVFVGTLDGYLVALSADTGKEIWTVDTFVNRDRHYSITSAPWIAGDKVIIGNSGGERGVRGYISAYDVHSGELAWRFYTVPGDPAKGIEHPEMAMAAKTWSADSSWQSGGGGTVWGHMAYDPTLNLLYVGTGNASPYPIWYRSPGGGDNLFLASILAINPDTGRLVWHYQTTPGEIWDYTATQHMVLAEVEIDGQLRQVLMQAPKNGFFYMLDRATGELLSAEPYVRVNWASHIDKATGRPVLTGQGNYQHKPKVVFPGSPGGHNWMPMAMSPDTGLVYIPAIDNPGVYINSPQYQFNPSGFNTGSIQYLPYWPPVPEPFHQLVEGGIKVQEYLKAWDPVNQKLVWQQPLKGGMNGGVLATAGGLVIQGTATGELRFYEANSGAILKTITIGTGIMAAPMSFAIQGEQYIAVMAGYGGAMSRAFPEGAAAYHYQNQGRLLVFKLDGGSVSLPPPVTPLEIPPLPEKWPGFEQADIQQGQALFGQYCVACHGANGQVRSAYPNLYTLQPAIHALFENIVLEGLFSAGGMAAFNDVLSATDVRNIQAYLITEQQKLLQGATLEQLLSPH</sequence>
<comment type="cofactor">
    <cofactor evidence="11">
        <name>heme c</name>
        <dbReference type="ChEBI" id="CHEBI:61717"/>
    </cofactor>
    <text evidence="11">Binds 1 heme c group per subunit.</text>
</comment>
<feature type="binding site" evidence="11">
    <location>
        <position position="172"/>
    </location>
    <ligand>
        <name>pyrroloquinoline quinone</name>
        <dbReference type="ChEBI" id="CHEBI:58442"/>
    </ligand>
</feature>
<dbReference type="SUPFAM" id="SSF50998">
    <property type="entry name" value="Quinoprotein alcohol dehydrogenase-like"/>
    <property type="match status" value="1"/>
</dbReference>
<feature type="binding site" evidence="11">
    <location>
        <begin position="399"/>
        <end position="400"/>
    </location>
    <ligand>
        <name>pyrroloquinoline quinone</name>
        <dbReference type="ChEBI" id="CHEBI:58442"/>
    </ligand>
</feature>
<dbReference type="GO" id="GO:0005509">
    <property type="term" value="F:calcium ion binding"/>
    <property type="evidence" value="ECO:0007669"/>
    <property type="project" value="InterPro"/>
</dbReference>
<feature type="active site" description="Proton acceptor" evidence="10">
    <location>
        <position position="312"/>
    </location>
</feature>
<evidence type="ECO:0000256" key="9">
    <source>
        <dbReference type="ARBA" id="ARBA00023157"/>
    </source>
</evidence>
<feature type="binding site" evidence="12">
    <location>
        <position position="190"/>
    </location>
    <ligand>
        <name>Ca(2+)</name>
        <dbReference type="ChEBI" id="CHEBI:29108"/>
    </ligand>
</feature>
<dbReference type="EMBL" id="CP019343">
    <property type="protein sequence ID" value="ARN76325.1"/>
    <property type="molecule type" value="Genomic_DNA"/>
</dbReference>
<evidence type="ECO:0000256" key="8">
    <source>
        <dbReference type="ARBA" id="ARBA00023004"/>
    </source>
</evidence>
<keyword evidence="2 11" id="KW-0349">Heme</keyword>
<name>A0A1X9NKI5_9GAMM</name>
<dbReference type="Gene3D" id="1.10.760.10">
    <property type="entry name" value="Cytochrome c-like domain"/>
    <property type="match status" value="1"/>
</dbReference>
<keyword evidence="5 12" id="KW-0106">Calcium</keyword>
<evidence type="ECO:0000256" key="10">
    <source>
        <dbReference type="PIRSR" id="PIRSR617512-1"/>
    </source>
</evidence>
<feature type="binding site" description="axial binding residue" evidence="12">
    <location>
        <position position="662"/>
    </location>
    <ligand>
        <name>heme c</name>
        <dbReference type="ChEBI" id="CHEBI:61717"/>
    </ligand>
    <ligandPart>
        <name>Fe</name>
        <dbReference type="ChEBI" id="CHEBI:18248"/>
    </ligandPart>
</feature>
<comment type="cofactor">
    <cofactor evidence="12">
        <name>Ca(2+)</name>
        <dbReference type="ChEBI" id="CHEBI:29108"/>
    </cofactor>
    <text evidence="12">Binds 1 Ca(2+) ion per subunit.</text>
</comment>
<evidence type="ECO:0000256" key="13">
    <source>
        <dbReference type="PIRSR" id="PIRSR617512-4"/>
    </source>
</evidence>
<comment type="similarity">
    <text evidence="1">Belongs to the bacterial PQQ dehydrogenase family.</text>
</comment>
<dbReference type="AlphaFoldDB" id="A0A1X9NKI5"/>
<dbReference type="InterPro" id="IPR011047">
    <property type="entry name" value="Quinoprotein_ADH-like_sf"/>
</dbReference>